<proteinExistence type="predicted"/>
<evidence type="ECO:0000256" key="1">
    <source>
        <dbReference type="ARBA" id="ARBA00023015"/>
    </source>
</evidence>
<name>A0A316DI15_9BACT</name>
<evidence type="ECO:0000256" key="3">
    <source>
        <dbReference type="ARBA" id="ARBA00023163"/>
    </source>
</evidence>
<dbReference type="RefSeq" id="WP_109745082.1">
    <property type="nucleotide sequence ID" value="NZ_QGGO01000036.1"/>
</dbReference>
<feature type="domain" description="HTH araC/xylS-type" evidence="4">
    <location>
        <begin position="206"/>
        <end position="304"/>
    </location>
</feature>
<evidence type="ECO:0000259" key="4">
    <source>
        <dbReference type="PROSITE" id="PS01124"/>
    </source>
</evidence>
<dbReference type="PANTHER" id="PTHR43280">
    <property type="entry name" value="ARAC-FAMILY TRANSCRIPTIONAL REGULATOR"/>
    <property type="match status" value="1"/>
</dbReference>
<dbReference type="PROSITE" id="PS01124">
    <property type="entry name" value="HTH_ARAC_FAMILY_2"/>
    <property type="match status" value="1"/>
</dbReference>
<dbReference type="OrthoDB" id="646090at2"/>
<dbReference type="SUPFAM" id="SSF46689">
    <property type="entry name" value="Homeodomain-like"/>
    <property type="match status" value="1"/>
</dbReference>
<dbReference type="AlphaFoldDB" id="A0A316DI15"/>
<gene>
    <name evidence="5" type="ORF">LV89_04427</name>
</gene>
<keyword evidence="6" id="KW-1185">Reference proteome</keyword>
<dbReference type="GO" id="GO:0003700">
    <property type="term" value="F:DNA-binding transcription factor activity"/>
    <property type="evidence" value="ECO:0007669"/>
    <property type="project" value="InterPro"/>
</dbReference>
<keyword evidence="1" id="KW-0805">Transcription regulation</keyword>
<keyword evidence="3" id="KW-0804">Transcription</keyword>
<dbReference type="Gene3D" id="1.10.10.60">
    <property type="entry name" value="Homeodomain-like"/>
    <property type="match status" value="1"/>
</dbReference>
<evidence type="ECO:0000313" key="6">
    <source>
        <dbReference type="Proteomes" id="UP000245489"/>
    </source>
</evidence>
<dbReference type="EMBL" id="QGGO01000036">
    <property type="protein sequence ID" value="PWK17326.1"/>
    <property type="molecule type" value="Genomic_DNA"/>
</dbReference>
<protein>
    <submittedName>
        <fullName evidence="5">AraC-like DNA-binding protein</fullName>
    </submittedName>
</protein>
<dbReference type="GO" id="GO:0043565">
    <property type="term" value="F:sequence-specific DNA binding"/>
    <property type="evidence" value="ECO:0007669"/>
    <property type="project" value="InterPro"/>
</dbReference>
<evidence type="ECO:0000256" key="2">
    <source>
        <dbReference type="ARBA" id="ARBA00023125"/>
    </source>
</evidence>
<dbReference type="PANTHER" id="PTHR43280:SF32">
    <property type="entry name" value="TRANSCRIPTIONAL REGULATORY PROTEIN"/>
    <property type="match status" value="1"/>
</dbReference>
<evidence type="ECO:0000313" key="5">
    <source>
        <dbReference type="EMBL" id="PWK17326.1"/>
    </source>
</evidence>
<keyword evidence="2 5" id="KW-0238">DNA-binding</keyword>
<reference evidence="5 6" key="1">
    <citation type="submission" date="2018-05" db="EMBL/GenBank/DDBJ databases">
        <title>Genomic Encyclopedia of Archaeal and Bacterial Type Strains, Phase II (KMG-II): from individual species to whole genera.</title>
        <authorList>
            <person name="Goeker M."/>
        </authorList>
    </citation>
    <scope>NUCLEOTIDE SEQUENCE [LARGE SCALE GENOMIC DNA]</scope>
    <source>
        <strain evidence="5 6">DSM 22214</strain>
    </source>
</reference>
<dbReference type="Pfam" id="PF12833">
    <property type="entry name" value="HTH_18"/>
    <property type="match status" value="1"/>
</dbReference>
<dbReference type="InterPro" id="IPR018060">
    <property type="entry name" value="HTH_AraC"/>
</dbReference>
<sequence>MSDKILIFDTFYDTYKSMGLPTDSILDSDNFTINNLKHLHPTLPFKSNGFRPNYFSFLFVKDARGKYTTDDVSFATQPGTIYFTNPGHYKSFEWFEIEDVCLITFTETFLRENVHPDIFNEFPFLLSETIYPRTLPAHDFIEFEEIYLQIEKEFCSASKFKNKILGSLLVVLLLKVKESFWKEYNPIYEGNKSSQIVKTFKTNLEQHFRELVEGKVTKQLRVSDYAALQMLNESYLNNVIKSKTGKTVSTWISDKMIAQAKALLHNSALSIKEITFQLGFLETTHFSNYFKKYTQTTPASYRKSMI</sequence>
<accession>A0A316DI15</accession>
<comment type="caution">
    <text evidence="5">The sequence shown here is derived from an EMBL/GenBank/DDBJ whole genome shotgun (WGS) entry which is preliminary data.</text>
</comment>
<dbReference type="Proteomes" id="UP000245489">
    <property type="component" value="Unassembled WGS sequence"/>
</dbReference>
<dbReference type="InterPro" id="IPR009057">
    <property type="entry name" value="Homeodomain-like_sf"/>
</dbReference>
<dbReference type="SMART" id="SM00342">
    <property type="entry name" value="HTH_ARAC"/>
    <property type="match status" value="1"/>
</dbReference>
<organism evidence="5 6">
    <name type="scientific">Arcicella aurantiaca</name>
    <dbReference type="NCBI Taxonomy" id="591202"/>
    <lineage>
        <taxon>Bacteria</taxon>
        <taxon>Pseudomonadati</taxon>
        <taxon>Bacteroidota</taxon>
        <taxon>Cytophagia</taxon>
        <taxon>Cytophagales</taxon>
        <taxon>Flectobacillaceae</taxon>
        <taxon>Arcicella</taxon>
    </lineage>
</organism>